<proteinExistence type="predicted"/>
<organism evidence="3 4">
    <name type="scientific">Cylindrobasidium torrendii FP15055 ss-10</name>
    <dbReference type="NCBI Taxonomy" id="1314674"/>
    <lineage>
        <taxon>Eukaryota</taxon>
        <taxon>Fungi</taxon>
        <taxon>Dikarya</taxon>
        <taxon>Basidiomycota</taxon>
        <taxon>Agaricomycotina</taxon>
        <taxon>Agaricomycetes</taxon>
        <taxon>Agaricomycetidae</taxon>
        <taxon>Agaricales</taxon>
        <taxon>Marasmiineae</taxon>
        <taxon>Physalacriaceae</taxon>
        <taxon>Cylindrobasidium</taxon>
    </lineage>
</organism>
<gene>
    <name evidence="3" type="ORF">CYLTODRAFT_419644</name>
</gene>
<dbReference type="Proteomes" id="UP000054007">
    <property type="component" value="Unassembled WGS sequence"/>
</dbReference>
<keyword evidence="2" id="KW-0472">Membrane</keyword>
<dbReference type="OrthoDB" id="2505950at2759"/>
<feature type="transmembrane region" description="Helical" evidence="2">
    <location>
        <begin position="6"/>
        <end position="25"/>
    </location>
</feature>
<name>A0A0D7BJX8_9AGAR</name>
<protein>
    <submittedName>
        <fullName evidence="3">Uncharacterized protein</fullName>
    </submittedName>
</protein>
<evidence type="ECO:0000313" key="3">
    <source>
        <dbReference type="EMBL" id="KIY70550.1"/>
    </source>
</evidence>
<reference evidence="3 4" key="1">
    <citation type="journal article" date="2015" name="Fungal Genet. Biol.">
        <title>Evolution of novel wood decay mechanisms in Agaricales revealed by the genome sequences of Fistulina hepatica and Cylindrobasidium torrendii.</title>
        <authorList>
            <person name="Floudas D."/>
            <person name="Held B.W."/>
            <person name="Riley R."/>
            <person name="Nagy L.G."/>
            <person name="Koehler G."/>
            <person name="Ransdell A.S."/>
            <person name="Younus H."/>
            <person name="Chow J."/>
            <person name="Chiniquy J."/>
            <person name="Lipzen A."/>
            <person name="Tritt A."/>
            <person name="Sun H."/>
            <person name="Haridas S."/>
            <person name="LaButti K."/>
            <person name="Ohm R.A."/>
            <person name="Kues U."/>
            <person name="Blanchette R.A."/>
            <person name="Grigoriev I.V."/>
            <person name="Minto R.E."/>
            <person name="Hibbett D.S."/>
        </authorList>
    </citation>
    <scope>NUCLEOTIDE SEQUENCE [LARGE SCALE GENOMIC DNA]</scope>
    <source>
        <strain evidence="3 4">FP15055 ss-10</strain>
    </source>
</reference>
<keyword evidence="2" id="KW-1133">Transmembrane helix</keyword>
<feature type="region of interest" description="Disordered" evidence="1">
    <location>
        <begin position="86"/>
        <end position="115"/>
    </location>
</feature>
<evidence type="ECO:0000256" key="2">
    <source>
        <dbReference type="SAM" id="Phobius"/>
    </source>
</evidence>
<dbReference type="AlphaFoldDB" id="A0A0D7BJX8"/>
<keyword evidence="2" id="KW-0812">Transmembrane</keyword>
<evidence type="ECO:0000313" key="4">
    <source>
        <dbReference type="Proteomes" id="UP000054007"/>
    </source>
</evidence>
<keyword evidence="4" id="KW-1185">Reference proteome</keyword>
<evidence type="ECO:0000256" key="1">
    <source>
        <dbReference type="SAM" id="MobiDB-lite"/>
    </source>
</evidence>
<dbReference type="EMBL" id="KN880466">
    <property type="protein sequence ID" value="KIY70550.1"/>
    <property type="molecule type" value="Genomic_DNA"/>
</dbReference>
<sequence length="115" mass="12530">MASLTDFISLIITLVVIAGLAYGGLRIWQSLSESIETTKANLKDKGYNVSSKGVAVKKNKQIVDRESYLDATQRGFISMMSAASIGKPSATVPEPGNSNADDDSKKRFGRFRRKD</sequence>
<accession>A0A0D7BJX8</accession>